<dbReference type="PANTHER" id="PTHR13219">
    <property type="entry name" value="TRANSMEMBRANE PROTEIN 94"/>
    <property type="match status" value="1"/>
</dbReference>
<dbReference type="EMBL" id="JAATIS010009265">
    <property type="protein sequence ID" value="KAG2455764.1"/>
    <property type="molecule type" value="Genomic_DNA"/>
</dbReference>
<reference evidence="1 2" key="1">
    <citation type="journal article" date="2021" name="Cell">
        <title>Tracing the genetic footprints of vertebrate landing in non-teleost ray-finned fishes.</title>
        <authorList>
            <person name="Bi X."/>
            <person name="Wang K."/>
            <person name="Yang L."/>
            <person name="Pan H."/>
            <person name="Jiang H."/>
            <person name="Wei Q."/>
            <person name="Fang M."/>
            <person name="Yu H."/>
            <person name="Zhu C."/>
            <person name="Cai Y."/>
            <person name="He Y."/>
            <person name="Gan X."/>
            <person name="Zeng H."/>
            <person name="Yu D."/>
            <person name="Zhu Y."/>
            <person name="Jiang H."/>
            <person name="Qiu Q."/>
            <person name="Yang H."/>
            <person name="Zhang Y.E."/>
            <person name="Wang W."/>
            <person name="Zhu M."/>
            <person name="He S."/>
            <person name="Zhang G."/>
        </authorList>
    </citation>
    <scope>NUCLEOTIDE SEQUENCE [LARGE SCALE GENOMIC DNA]</scope>
    <source>
        <strain evidence="1">Bchr_013</strain>
    </source>
</reference>
<feature type="non-terminal residue" evidence="1">
    <location>
        <position position="1"/>
    </location>
</feature>
<dbReference type="AlphaFoldDB" id="A0A8X7WUV6"/>
<protein>
    <submittedName>
        <fullName evidence="1">TMM94 protein</fullName>
    </submittedName>
</protein>
<gene>
    <name evidence="1" type="primary">Tmem94_0</name>
    <name evidence="1" type="ORF">GTO96_0007638</name>
</gene>
<dbReference type="PANTHER" id="PTHR13219:SF6">
    <property type="entry name" value="TRANSMEMBRANE PROTEIN 94"/>
    <property type="match status" value="1"/>
</dbReference>
<name>A0A8X7WUV6_POLSE</name>
<dbReference type="InterPro" id="IPR039720">
    <property type="entry name" value="TMEM94"/>
</dbReference>
<keyword evidence="2" id="KW-1185">Reference proteome</keyword>
<accession>A0A8X7WUV6</accession>
<sequence length="748" mass="82502">MAMSAFPFQEVVVDGLSTHQALSDLRDSLHQALSNFNLQRQARRSWKVTPELPCPASCGDVHYPDLLTPPSQSISLQWTYRDGCLVNLPVSLLVKGDIVVLRPGQEAPTSLRGLQEKEHVVLERGDIFCHFSSPPSPLDGDKPCSHHVLQPQPFRVTKTPIVESVQRYLELGDQRPVSVLDNERFTAQTILEKVVAPLVLVNGILPLLPLTFPLLWLLLSLYGAARVLRQVKKPPVLCCVDKQGILSFPEPSVDKVLFFTRNSLPPQERGTGTADGQQKQSSMKVLSLSQDRETLMGVQFDDPRWQHYSSSLRPLGLGTLLGLCNSVAVANIWQLTDHLSNVALFRSCPSCPPIQMPWGTCELAKVLGFSSHGKDAFQQQMSFAVYNINTSLSSMDMLPWHLPPVTRRKLPLSHAICLIFHDTTTGTDSESIDEDDLQMLVGDQIFLGLISTQYQARPEMVRLVAGMDDACIRFVWFSLEEEVRSKAKLPKGIENVRPHLENIDNVPLLVPLFTDCTPDTMCEMVKIMQEHGEVTCCLGSGLTLRNYKVLLQSDISIALEPLFPSPCGIESGCPSVLVPHSPVGPTPSCNPLLQLASVLCGMPCAVHLTQQEIPSIICLIKQVLGCVCQLPPPLGTTDVICLSCISFPMVRLILQLFKMSAAHSLENRDPSFGLSDIPIATWLLGFLWLLPLVAINEAIKLHEIRPALLVIALHKCLVLHVGSTQQQISILALLASELQTQERGQAVV</sequence>
<evidence type="ECO:0000313" key="2">
    <source>
        <dbReference type="Proteomes" id="UP000886611"/>
    </source>
</evidence>
<proteinExistence type="predicted"/>
<dbReference type="Proteomes" id="UP000886611">
    <property type="component" value="Unassembled WGS sequence"/>
</dbReference>
<organism evidence="1 2">
    <name type="scientific">Polypterus senegalus</name>
    <name type="common">Senegal bichir</name>
    <dbReference type="NCBI Taxonomy" id="55291"/>
    <lineage>
        <taxon>Eukaryota</taxon>
        <taxon>Metazoa</taxon>
        <taxon>Chordata</taxon>
        <taxon>Craniata</taxon>
        <taxon>Vertebrata</taxon>
        <taxon>Euteleostomi</taxon>
        <taxon>Actinopterygii</taxon>
        <taxon>Polypteriformes</taxon>
        <taxon>Polypteridae</taxon>
        <taxon>Polypterus</taxon>
    </lineage>
</organism>
<comment type="caution">
    <text evidence="1">The sequence shown here is derived from an EMBL/GenBank/DDBJ whole genome shotgun (WGS) entry which is preliminary data.</text>
</comment>
<evidence type="ECO:0000313" key="1">
    <source>
        <dbReference type="EMBL" id="KAG2455764.1"/>
    </source>
</evidence>
<feature type="non-terminal residue" evidence="1">
    <location>
        <position position="748"/>
    </location>
</feature>